<accession>A0A2U8DT45</accession>
<dbReference type="CDD" id="cd03441">
    <property type="entry name" value="R_hydratase_like"/>
    <property type="match status" value="1"/>
</dbReference>
<organism evidence="1 2">
    <name type="scientific">Clostridium drakei</name>
    <dbReference type="NCBI Taxonomy" id="332101"/>
    <lineage>
        <taxon>Bacteria</taxon>
        <taxon>Bacillati</taxon>
        <taxon>Bacillota</taxon>
        <taxon>Clostridia</taxon>
        <taxon>Eubacteriales</taxon>
        <taxon>Clostridiaceae</taxon>
        <taxon>Clostridium</taxon>
    </lineage>
</organism>
<sequence>MIDLFKAFTMKEDFFYEGAFIAKVKYQRFQSKLDNETYKNEIVKNSRKLCVISCSGYVNNEIAETLTVYLMMNVKVKESVQKEKVEDCGTLWRSFSKEEISNFSHVTGDTNSIHLTENPVVQGLFILKELCDTTQSNEIEVKYIHPVYGGNPVYIKHEENLIKGYSDDTLCFQAFFRGQLTDDRGQ</sequence>
<gene>
    <name evidence="1" type="ORF">B9W14_15265</name>
</gene>
<evidence type="ECO:0008006" key="3">
    <source>
        <dbReference type="Google" id="ProtNLM"/>
    </source>
</evidence>
<dbReference type="AlphaFoldDB" id="A0A2U8DT45"/>
<dbReference type="InterPro" id="IPR029069">
    <property type="entry name" value="HotDog_dom_sf"/>
</dbReference>
<proteinExistence type="predicted"/>
<dbReference type="OrthoDB" id="1938555at2"/>
<name>A0A2U8DT45_9CLOT</name>
<evidence type="ECO:0000313" key="1">
    <source>
        <dbReference type="EMBL" id="AWI05800.1"/>
    </source>
</evidence>
<dbReference type="SUPFAM" id="SSF54637">
    <property type="entry name" value="Thioesterase/thiol ester dehydrase-isomerase"/>
    <property type="match status" value="1"/>
</dbReference>
<dbReference type="KEGG" id="cdrk:B9W14_15265"/>
<evidence type="ECO:0000313" key="2">
    <source>
        <dbReference type="Proteomes" id="UP000244910"/>
    </source>
</evidence>
<dbReference type="EMBL" id="CP020953">
    <property type="protein sequence ID" value="AWI05800.1"/>
    <property type="molecule type" value="Genomic_DNA"/>
</dbReference>
<keyword evidence="2" id="KW-1185">Reference proteome</keyword>
<protein>
    <recommendedName>
        <fullName evidence="3">MaoC-like domain-containing protein</fullName>
    </recommendedName>
</protein>
<dbReference type="RefSeq" id="WP_052037817.1">
    <property type="nucleotide sequence ID" value="NZ_CP020953.1"/>
</dbReference>
<reference evidence="2" key="1">
    <citation type="submission" date="2017-04" db="EMBL/GenBank/DDBJ databases">
        <authorList>
            <person name="Song Y."/>
            <person name="Cho B.-K."/>
        </authorList>
    </citation>
    <scope>NUCLEOTIDE SEQUENCE [LARGE SCALE GENOMIC DNA]</scope>
    <source>
        <strain evidence="2">SL1</strain>
    </source>
</reference>
<dbReference type="Proteomes" id="UP000244910">
    <property type="component" value="Chromosome"/>
</dbReference>